<organism evidence="3 4">
    <name type="scientific">Leptomonas pyrrhocoris</name>
    <name type="common">Firebug parasite</name>
    <dbReference type="NCBI Taxonomy" id="157538"/>
    <lineage>
        <taxon>Eukaryota</taxon>
        <taxon>Discoba</taxon>
        <taxon>Euglenozoa</taxon>
        <taxon>Kinetoplastea</taxon>
        <taxon>Metakinetoplastina</taxon>
        <taxon>Trypanosomatida</taxon>
        <taxon>Trypanosomatidae</taxon>
        <taxon>Leishmaniinae</taxon>
        <taxon>Leptomonas</taxon>
    </lineage>
</organism>
<dbReference type="EMBL" id="LGTL01000017">
    <property type="protein sequence ID" value="KPA77286.1"/>
    <property type="molecule type" value="Genomic_DNA"/>
</dbReference>
<dbReference type="VEuPathDB" id="TriTrypDB:LpyrH10_17_1100"/>
<evidence type="ECO:0000313" key="3">
    <source>
        <dbReference type="EMBL" id="KPA77287.1"/>
    </source>
</evidence>
<dbReference type="OMA" id="CRANNER"/>
<evidence type="ECO:0000313" key="4">
    <source>
        <dbReference type="Proteomes" id="UP000037923"/>
    </source>
</evidence>
<keyword evidence="1" id="KW-0175">Coiled coil</keyword>
<dbReference type="RefSeq" id="XP_015655726.1">
    <property type="nucleotide sequence ID" value="XM_015805720.1"/>
</dbReference>
<comment type="caution">
    <text evidence="3">The sequence shown here is derived from an EMBL/GenBank/DDBJ whole genome shotgun (WGS) entry which is preliminary data.</text>
</comment>
<name>A0A0M9FWB9_LEPPY</name>
<proteinExistence type="predicted"/>
<gene>
    <name evidence="3" type="ORF">ABB37_07178</name>
</gene>
<accession>A0A0M9FWB9</accession>
<feature type="coiled-coil region" evidence="1">
    <location>
        <begin position="686"/>
        <end position="739"/>
    </location>
</feature>
<protein>
    <submittedName>
        <fullName evidence="3">Putative tc40 antigen</fullName>
    </submittedName>
</protein>
<sequence length="895" mass="94936">MTTNVDLTAAPAAIGKSVVKTTAAIFKEEVSAPRVLGESEAFIAYTLKNRRTIRLVCRTTNGRGAFRWHEGAVYGLRFVNFHSNVAASASETDFYVWVAVSETTNEAGPGEKASPTTRLTVKPYFKLFDPIMINSFHFFINPSNNMPDLLILYNKTAAVLQSSKLISEYTSGVQEARLSEQSRELRQLPQETSSKSLCTTFSGGWLAFTSEATKVMACTLRNTTTPAWSGCEGEEIVRLSFVGSNTATNGAAAAAAADAAAAAANASSALLAICSTAKVYLWKLTGVAEPVLLRSFTFGNIVTMLSSHNAFSVFNDAGKVARVQLRGETDMDAVVYDMGKTVRSTSVCYHEAAHFATVLVDNVMELTLYQLATANNSSSIRDSNSSNDQGSNKSSPVAAAAAAAAAAAPAPAVPVAPTNTANMPFVDPSIITVGIPFRPNLNSNVNTNKVQEVAPSSSSPAAAPAANHNSVTSAAAINANPIAAMAAYQSARVALQNTSLPQSLDGLVASAVYQSDENVRRAVEGLLNVLKNITQILQLTPDQLLRDHQQLISLALEAQMTELQQATTAVNTATTAAAAGAGTSAPPASPASARHSEAFNSYALAKLLAPVASEIATGVTHGVRDTLRTELDAAVNAAFGANVHAAQKEVLRRRLDEALQSSARVLGEDVASRVDRYIEHELSESLARVNAGMSALEEQNRKLQSALHQIVNSGAVQELEAMRAEVARLRGALERGEAVMEGGAAAAGGVAPASLSPQTVIETSEKYIKEGHVAQGLTYVVMAQNPRCVVQLLTRLSEDDVANVVSDAETSESTWSKLITQLCESETAADTAAELETVASFLFDVLSEHDDLISKKTAKAQQTRSDVRHFVARTRGKIDSIEGRRVLKDLEKCIQ</sequence>
<feature type="compositionally biased region" description="Low complexity" evidence="2">
    <location>
        <begin position="377"/>
        <end position="387"/>
    </location>
</feature>
<dbReference type="OrthoDB" id="271755at2759"/>
<dbReference type="GeneID" id="26907464"/>
<dbReference type="Proteomes" id="UP000037923">
    <property type="component" value="Unassembled WGS sequence"/>
</dbReference>
<keyword evidence="4" id="KW-1185">Reference proteome</keyword>
<dbReference type="EMBL" id="LGTL01000017">
    <property type="protein sequence ID" value="KPA77287.1"/>
    <property type="molecule type" value="Genomic_DNA"/>
</dbReference>
<evidence type="ECO:0000256" key="2">
    <source>
        <dbReference type="SAM" id="MobiDB-lite"/>
    </source>
</evidence>
<dbReference type="RefSeq" id="XP_015655725.1">
    <property type="nucleotide sequence ID" value="XM_015805719.1"/>
</dbReference>
<reference evidence="3 4" key="1">
    <citation type="submission" date="2015-07" db="EMBL/GenBank/DDBJ databases">
        <title>High-quality genome of monoxenous trypanosomatid Leptomonas pyrrhocoris.</title>
        <authorList>
            <person name="Flegontov P."/>
            <person name="Butenko A."/>
            <person name="Firsov S."/>
            <person name="Vlcek C."/>
            <person name="Logacheva M.D."/>
            <person name="Field M."/>
            <person name="Filatov D."/>
            <person name="Flegontova O."/>
            <person name="Gerasimov E."/>
            <person name="Jackson A.P."/>
            <person name="Kelly S."/>
            <person name="Opperdoes F."/>
            <person name="O'Reilly A."/>
            <person name="Votypka J."/>
            <person name="Yurchenko V."/>
            <person name="Lukes J."/>
        </authorList>
    </citation>
    <scope>NUCLEOTIDE SEQUENCE [LARGE SCALE GENOMIC DNA]</scope>
    <source>
        <strain evidence="3">H10</strain>
    </source>
</reference>
<evidence type="ECO:0000256" key="1">
    <source>
        <dbReference type="SAM" id="Coils"/>
    </source>
</evidence>
<dbReference type="AlphaFoldDB" id="A0A0M9FWB9"/>
<feature type="region of interest" description="Disordered" evidence="2">
    <location>
        <begin position="377"/>
        <end position="396"/>
    </location>
</feature>